<evidence type="ECO:0000313" key="2">
    <source>
        <dbReference type="Proteomes" id="UP001055879"/>
    </source>
</evidence>
<proteinExistence type="predicted"/>
<protein>
    <submittedName>
        <fullName evidence="1">Uncharacterized protein</fullName>
    </submittedName>
</protein>
<organism evidence="1 2">
    <name type="scientific">Arctium lappa</name>
    <name type="common">Greater burdock</name>
    <name type="synonym">Lappa major</name>
    <dbReference type="NCBI Taxonomy" id="4217"/>
    <lineage>
        <taxon>Eukaryota</taxon>
        <taxon>Viridiplantae</taxon>
        <taxon>Streptophyta</taxon>
        <taxon>Embryophyta</taxon>
        <taxon>Tracheophyta</taxon>
        <taxon>Spermatophyta</taxon>
        <taxon>Magnoliopsida</taxon>
        <taxon>eudicotyledons</taxon>
        <taxon>Gunneridae</taxon>
        <taxon>Pentapetalae</taxon>
        <taxon>asterids</taxon>
        <taxon>campanulids</taxon>
        <taxon>Asterales</taxon>
        <taxon>Asteraceae</taxon>
        <taxon>Carduoideae</taxon>
        <taxon>Cardueae</taxon>
        <taxon>Arctiinae</taxon>
        <taxon>Arctium</taxon>
    </lineage>
</organism>
<keyword evidence="2" id="KW-1185">Reference proteome</keyword>
<gene>
    <name evidence="1" type="ORF">L6452_00248</name>
</gene>
<reference evidence="1 2" key="2">
    <citation type="journal article" date="2022" name="Mol. Ecol. Resour.">
        <title>The genomes of chicory, endive, great burdock and yacon provide insights into Asteraceae paleo-polyploidization history and plant inulin production.</title>
        <authorList>
            <person name="Fan W."/>
            <person name="Wang S."/>
            <person name="Wang H."/>
            <person name="Wang A."/>
            <person name="Jiang F."/>
            <person name="Liu H."/>
            <person name="Zhao H."/>
            <person name="Xu D."/>
            <person name="Zhang Y."/>
        </authorList>
    </citation>
    <scope>NUCLEOTIDE SEQUENCE [LARGE SCALE GENOMIC DNA]</scope>
    <source>
        <strain evidence="2">cv. Niubang</strain>
    </source>
</reference>
<dbReference type="EMBL" id="CM042047">
    <property type="protein sequence ID" value="KAI3769148.1"/>
    <property type="molecule type" value="Genomic_DNA"/>
</dbReference>
<evidence type="ECO:0000313" key="1">
    <source>
        <dbReference type="EMBL" id="KAI3769148.1"/>
    </source>
</evidence>
<comment type="caution">
    <text evidence="1">The sequence shown here is derived from an EMBL/GenBank/DDBJ whole genome shotgun (WGS) entry which is preliminary data.</text>
</comment>
<name>A0ACB9FCT1_ARCLA</name>
<accession>A0ACB9FCT1</accession>
<sequence>MSSRESGDSRARQSEKIVYTYGVDIVSGDYVDCESDDGTPQCRTNMEESVAAVESILRYTFNNKSLLEEALTHPSYSDSPSYQRLEFVGDAVIGLVISNFVYVNYPDLDPGQLSLLRSANISTERLARVAVNHGLYKYVRHKAAALNDKVREFVIAVQEEDDMVVHGGHMKAPKVLADIVESVAAAVYIDCESNLQILWMIIRELLDPIVMLNVIEKQPQPITLLYEACQKDQKDVIIRHWRKGDRNIASVYVDGRFVASGSSENKENAKLHAAEAALSKLTSSQSSDPMDIQMYDDFNKTIEIEGAKRRVHELCNKKRWSKPIYRVEQQSGPAHERRYVSSVKIKVCDVIVGVVGDEKPRVKEAETSAAVAMLCALRESGFI</sequence>
<reference evidence="2" key="1">
    <citation type="journal article" date="2022" name="Mol. Ecol. Resour.">
        <title>The genomes of chicory, endive, great burdock and yacon provide insights into Asteraceae palaeo-polyploidization history and plant inulin production.</title>
        <authorList>
            <person name="Fan W."/>
            <person name="Wang S."/>
            <person name="Wang H."/>
            <person name="Wang A."/>
            <person name="Jiang F."/>
            <person name="Liu H."/>
            <person name="Zhao H."/>
            <person name="Xu D."/>
            <person name="Zhang Y."/>
        </authorList>
    </citation>
    <scope>NUCLEOTIDE SEQUENCE [LARGE SCALE GENOMIC DNA]</scope>
    <source>
        <strain evidence="2">cv. Niubang</strain>
    </source>
</reference>
<dbReference type="Proteomes" id="UP001055879">
    <property type="component" value="Linkage Group LG01"/>
</dbReference>